<evidence type="ECO:0000313" key="3">
    <source>
        <dbReference type="Proteomes" id="UP000663929"/>
    </source>
</evidence>
<name>A0A8A4U4Z3_SULCO</name>
<accession>A0A8A4U4Z3</accession>
<reference evidence="2" key="1">
    <citation type="submission" date="2021-03" db="EMBL/GenBank/DDBJ databases">
        <title>Acanthopleuribacteraceae sp. M133.</title>
        <authorList>
            <person name="Wang G."/>
        </authorList>
    </citation>
    <scope>NUCLEOTIDE SEQUENCE</scope>
    <source>
        <strain evidence="2">M133</strain>
    </source>
</reference>
<dbReference type="Proteomes" id="UP000663929">
    <property type="component" value="Chromosome"/>
</dbReference>
<dbReference type="EMBL" id="CP071793">
    <property type="protein sequence ID" value="QTD53815.1"/>
    <property type="molecule type" value="Genomic_DNA"/>
</dbReference>
<gene>
    <name evidence="2" type="ORF">J3U87_15300</name>
</gene>
<proteinExistence type="predicted"/>
<dbReference type="KEGG" id="scor:J3U87_15300"/>
<keyword evidence="3" id="KW-1185">Reference proteome</keyword>
<organism evidence="2 3">
    <name type="scientific">Sulfidibacter corallicola</name>
    <dbReference type="NCBI Taxonomy" id="2818388"/>
    <lineage>
        <taxon>Bacteria</taxon>
        <taxon>Pseudomonadati</taxon>
        <taxon>Acidobacteriota</taxon>
        <taxon>Holophagae</taxon>
        <taxon>Acanthopleuribacterales</taxon>
        <taxon>Acanthopleuribacteraceae</taxon>
        <taxon>Sulfidibacter</taxon>
    </lineage>
</organism>
<protein>
    <submittedName>
        <fullName evidence="2">Uncharacterized protein</fullName>
    </submittedName>
</protein>
<feature type="region of interest" description="Disordered" evidence="1">
    <location>
        <begin position="1"/>
        <end position="20"/>
    </location>
</feature>
<sequence>MLFRCSIPDPDASPSPKPGDWTPLRQSVVLANFFATRGYRIAFAVNRSRHDMARRLLGKEATIYRVPNDPEHELKRLAHLRRLHKHNICIVNRPGCDSAYLFGIYRQFPFSAVVDHGSRFLVYAHMIINPDVSAPSLGYSCSPSAKLLLGPKFHIAPEVAAPTCPAPPPVPHLLIWVGNDESVIFKLLSALNRMTAPPAITLCYRRDADLRRRLAAFTVGHPRLDINALLFEPDAHPTWEAFTAVVVDPDGPYLDLAQRGIFFVTAAPTAAQLQPCYILEQLGVSPTLGWPNSRSDQQIANQLERLLGDQILRRRYSTMGPQLVDGKGLSRIAHFIPREDELGKPTVLQPDKTPETE</sequence>
<dbReference type="RefSeq" id="WP_237383915.1">
    <property type="nucleotide sequence ID" value="NZ_CP071793.1"/>
</dbReference>
<evidence type="ECO:0000256" key="1">
    <source>
        <dbReference type="SAM" id="MobiDB-lite"/>
    </source>
</evidence>
<dbReference type="AlphaFoldDB" id="A0A8A4U4Z3"/>
<evidence type="ECO:0000313" key="2">
    <source>
        <dbReference type="EMBL" id="QTD53815.1"/>
    </source>
</evidence>